<evidence type="ECO:0000313" key="2">
    <source>
        <dbReference type="Proteomes" id="UP000564885"/>
    </source>
</evidence>
<organism evidence="1 2">
    <name type="scientific">Enterovirga aerilata</name>
    <dbReference type="NCBI Taxonomy" id="2730920"/>
    <lineage>
        <taxon>Bacteria</taxon>
        <taxon>Pseudomonadati</taxon>
        <taxon>Pseudomonadota</taxon>
        <taxon>Alphaproteobacteria</taxon>
        <taxon>Hyphomicrobiales</taxon>
        <taxon>Methylobacteriaceae</taxon>
        <taxon>Enterovirga</taxon>
    </lineage>
</organism>
<proteinExistence type="predicted"/>
<comment type="caution">
    <text evidence="1">The sequence shown here is derived from an EMBL/GenBank/DDBJ whole genome shotgun (WGS) entry which is preliminary data.</text>
</comment>
<protein>
    <submittedName>
        <fullName evidence="1">Uncharacterized protein</fullName>
    </submittedName>
</protein>
<dbReference type="EMBL" id="JABEPP010000006">
    <property type="protein sequence ID" value="NNM74609.1"/>
    <property type="molecule type" value="Genomic_DNA"/>
</dbReference>
<gene>
    <name evidence="1" type="ORF">HJG44_19805</name>
</gene>
<sequence>MAELRCGNVTHAAEGPRESDREVAAAIDAYLKLANGDLRLALAVSVADGIAVSKLVSTGFARWRQPRSRRGA</sequence>
<accession>A0A849IDT9</accession>
<dbReference type="RefSeq" id="WP_171220074.1">
    <property type="nucleotide sequence ID" value="NZ_JABEPP010000006.1"/>
</dbReference>
<dbReference type="Proteomes" id="UP000564885">
    <property type="component" value="Unassembled WGS sequence"/>
</dbReference>
<reference evidence="1 2" key="1">
    <citation type="submission" date="2020-04" db="EMBL/GenBank/DDBJ databases">
        <title>Enterovirga sp. isolate from soil.</title>
        <authorList>
            <person name="Chea S."/>
            <person name="Kim D.-U."/>
        </authorList>
    </citation>
    <scope>NUCLEOTIDE SEQUENCE [LARGE SCALE GENOMIC DNA]</scope>
    <source>
        <strain evidence="1 2">DB1703</strain>
    </source>
</reference>
<evidence type="ECO:0000313" key="1">
    <source>
        <dbReference type="EMBL" id="NNM74609.1"/>
    </source>
</evidence>
<name>A0A849IDT9_9HYPH</name>
<dbReference type="AlphaFoldDB" id="A0A849IDT9"/>
<keyword evidence="2" id="KW-1185">Reference proteome</keyword>